<name>J3A5S3_9EURY</name>
<evidence type="ECO:0000313" key="5">
    <source>
        <dbReference type="Proteomes" id="UP000007813"/>
    </source>
</evidence>
<dbReference type="InterPro" id="IPR001910">
    <property type="entry name" value="Inosine/uridine_hydrolase_dom"/>
</dbReference>
<dbReference type="AlphaFoldDB" id="J3A5S3"/>
<dbReference type="PANTHER" id="PTHR12304:SF4">
    <property type="entry name" value="URIDINE NUCLEOSIDASE"/>
    <property type="match status" value="1"/>
</dbReference>
<dbReference type="GO" id="GO:0006152">
    <property type="term" value="P:purine nucleoside catabolic process"/>
    <property type="evidence" value="ECO:0007669"/>
    <property type="project" value="TreeGrafter"/>
</dbReference>
<proteinExistence type="predicted"/>
<dbReference type="PANTHER" id="PTHR12304">
    <property type="entry name" value="INOSINE-URIDINE PREFERRING NUCLEOSIDE HYDROLASE"/>
    <property type="match status" value="1"/>
</dbReference>
<evidence type="ECO:0000256" key="1">
    <source>
        <dbReference type="ARBA" id="ARBA00022801"/>
    </source>
</evidence>
<dbReference type="InterPro" id="IPR036452">
    <property type="entry name" value="Ribo_hydro-like"/>
</dbReference>
<keyword evidence="1" id="KW-0378">Hydrolase</keyword>
<accession>J3A5S3</accession>
<dbReference type="eggNOG" id="arCOG04558">
    <property type="taxonomic scope" value="Archaea"/>
</dbReference>
<dbReference type="Pfam" id="PF01156">
    <property type="entry name" value="IU_nuc_hydro"/>
    <property type="match status" value="1"/>
</dbReference>
<keyword evidence="2" id="KW-0326">Glycosidase</keyword>
<evidence type="ECO:0000259" key="3">
    <source>
        <dbReference type="Pfam" id="PF01156"/>
    </source>
</evidence>
<gene>
    <name evidence="4" type="ORF">HSB1_14160</name>
</gene>
<dbReference type="GO" id="GO:0008477">
    <property type="term" value="F:purine nucleosidase activity"/>
    <property type="evidence" value="ECO:0007669"/>
    <property type="project" value="TreeGrafter"/>
</dbReference>
<protein>
    <recommendedName>
        <fullName evidence="3">Inosine/uridine-preferring nucleoside hydrolase domain-containing protein</fullName>
    </recommendedName>
</protein>
<dbReference type="InterPro" id="IPR023186">
    <property type="entry name" value="IUNH"/>
</dbReference>
<sequence length="315" mass="33243">MAEKLLLDVDPGLDDSIALLMAFGSDAVDVVGVTSVMGNTELEHTTENARSLVGFARASDVPVAAGAARPFCDTLVDAEYVHGPSGIPEVARQHLPDRKAELSDSGAVEFIVEQAREHGDDLTIAALGPQTNLALALAVEPRVADWVGDIYQMGGALTATGNITPAASFNFYADPAAAARVVQDASPRMVGLDVTEQAYVPRSDFDRFDEGTAVGAFVGAALEYKSKDPDSGYDIDGAFTSDAVVVADIVDDVLDYEDAYVDIDTSGGPSHGASVYDEHGVLEREPNCSVAVDIDVERCRQVVYDSLDAAERLAE</sequence>
<reference evidence="4 5" key="1">
    <citation type="journal article" date="2012" name="J. Bacteriol.">
        <title>Draft Genome Sequence of the Extremely Halophilic Archaeon Halogranum salarium B-1T.</title>
        <authorList>
            <person name="Kim K.K."/>
            <person name="Lee K.C."/>
            <person name="Lee J.S."/>
        </authorList>
    </citation>
    <scope>NUCLEOTIDE SEQUENCE [LARGE SCALE GENOMIC DNA]</scope>
    <source>
        <strain evidence="4 5">B-1</strain>
    </source>
</reference>
<evidence type="ECO:0000313" key="4">
    <source>
        <dbReference type="EMBL" id="EJN60813.1"/>
    </source>
</evidence>
<evidence type="ECO:0000256" key="2">
    <source>
        <dbReference type="ARBA" id="ARBA00023295"/>
    </source>
</evidence>
<organism evidence="4 5">
    <name type="scientific">Halogranum salarium B-1</name>
    <dbReference type="NCBI Taxonomy" id="1210908"/>
    <lineage>
        <taxon>Archaea</taxon>
        <taxon>Methanobacteriati</taxon>
        <taxon>Methanobacteriota</taxon>
        <taxon>Stenosarchaea group</taxon>
        <taxon>Halobacteria</taxon>
        <taxon>Halobacteriales</taxon>
        <taxon>Haloferacaceae</taxon>
    </lineage>
</organism>
<dbReference type="Proteomes" id="UP000007813">
    <property type="component" value="Unassembled WGS sequence"/>
</dbReference>
<dbReference type="GO" id="GO:0005829">
    <property type="term" value="C:cytosol"/>
    <property type="evidence" value="ECO:0007669"/>
    <property type="project" value="TreeGrafter"/>
</dbReference>
<dbReference type="Gene3D" id="3.90.245.10">
    <property type="entry name" value="Ribonucleoside hydrolase-like"/>
    <property type="match status" value="1"/>
</dbReference>
<dbReference type="RefSeq" id="WP_009366532.1">
    <property type="nucleotide sequence ID" value="NZ_ALJD01000003.1"/>
</dbReference>
<dbReference type="EMBL" id="ALJD01000003">
    <property type="protein sequence ID" value="EJN60813.1"/>
    <property type="molecule type" value="Genomic_DNA"/>
</dbReference>
<feature type="domain" description="Inosine/uridine-preferring nucleoside hydrolase" evidence="3">
    <location>
        <begin position="6"/>
        <end position="300"/>
    </location>
</feature>
<dbReference type="OrthoDB" id="33780at2157"/>
<dbReference type="PATRIC" id="fig|1210908.3.peg.1357"/>
<dbReference type="SUPFAM" id="SSF53590">
    <property type="entry name" value="Nucleoside hydrolase"/>
    <property type="match status" value="1"/>
</dbReference>
<comment type="caution">
    <text evidence="4">The sequence shown here is derived from an EMBL/GenBank/DDBJ whole genome shotgun (WGS) entry which is preliminary data.</text>
</comment>